<protein>
    <submittedName>
        <fullName evidence="1">20183_t:CDS:1</fullName>
    </submittedName>
</protein>
<accession>A0A9N9BC73</accession>
<dbReference type="Proteomes" id="UP000789759">
    <property type="component" value="Unassembled WGS sequence"/>
</dbReference>
<sequence length="956" mass="110152">METYDHLIKYNDDDSSVSVPFGRAAEYYISKHPLLKNIRLKARSRLRTPQLIKEGIITLKRVEGAVDFVEWTTSNGNTKSTNRIDDVIELTPKGNELVEKISSGKAKDKLCWSWVMYCAGDGNTCQHLCGGIGKCNPDCPNVNLPNNLKNSNDRHRCRLRVVSESRLSWINTPHQLRIKIDGWHIPPNALVVHSPQVTRVNLTRSARDQIIISRRADRWTADDVKTKILVSKKGATEADLNQDVVKNRDICNSKQLKRLIVRDDRRVKDNSGPWTVLQHYIQDVLKPRGHVLYYQNPNLSAEENSPDRYYQLIVSDDLWLNNGRDFGQHFFCIDGNNGLNMDRATVLTMVIETKSGHLTPLAFALSNGDDKIPVRVAISAIKANLPCNKSDCSHAWYYEDLPNNKGFRRIRECSSINPWNPIAMIDQHVPIMHEIENEVRGTILSWTHIMLKLAEKFKTWDVPKLLRYPIAMGFKIIGRSRSDEEADDLMKLFKNFIDALAIGPEQKSLIKDELENNWMNDEWRNKIIDCGRIFDDLLDEKPMTSNNLTEIISRKVEAQLDGKMTPLAFLERLFGVKLRRDSLHADDAPVEQSDQTSLVALLNAQSIAQQDQSEQALPNDIQCHLNLGRLYFLYNIVEPAEETNYYYVKRINEASLTFTSPYDGKQIQLDANAMESLKPMINSFTNRQGVVERQGYYIVNIKTGECSMCLDFIWHGRFRSVCKHCHAARIFAEGQQLGDFSQIIKETKQRLVDYFRSREDISQQQRNIIISQGSIEEAYLEIVRLFSISGDKIFDPPASKDFCRDPLRNFKSKRRNSVKPNGPSKPNKRVRTKEINIGQQIEFSDTQAPLEEMINESIYINSSLNISNQLSQTDICPEEPNKTLKHWSYRCLREMETHLANICPEVPIEIKVYWQELFLNKIINYKQIKSSNQRQLNQYELPLYEQNEIDKAFLKA</sequence>
<name>A0A9N9BC73_9GLOM</name>
<dbReference type="EMBL" id="CAJVQA010002827">
    <property type="protein sequence ID" value="CAG8558586.1"/>
    <property type="molecule type" value="Genomic_DNA"/>
</dbReference>
<reference evidence="1" key="1">
    <citation type="submission" date="2021-06" db="EMBL/GenBank/DDBJ databases">
        <authorList>
            <person name="Kallberg Y."/>
            <person name="Tangrot J."/>
            <person name="Rosling A."/>
        </authorList>
    </citation>
    <scope>NUCLEOTIDE SEQUENCE</scope>
    <source>
        <strain evidence="1">FL966</strain>
    </source>
</reference>
<evidence type="ECO:0000313" key="2">
    <source>
        <dbReference type="Proteomes" id="UP000789759"/>
    </source>
</evidence>
<gene>
    <name evidence="1" type="ORF">CPELLU_LOCUS5095</name>
</gene>
<organism evidence="1 2">
    <name type="scientific">Cetraspora pellucida</name>
    <dbReference type="NCBI Taxonomy" id="1433469"/>
    <lineage>
        <taxon>Eukaryota</taxon>
        <taxon>Fungi</taxon>
        <taxon>Fungi incertae sedis</taxon>
        <taxon>Mucoromycota</taxon>
        <taxon>Glomeromycotina</taxon>
        <taxon>Glomeromycetes</taxon>
        <taxon>Diversisporales</taxon>
        <taxon>Gigasporaceae</taxon>
        <taxon>Cetraspora</taxon>
    </lineage>
</organism>
<dbReference type="OrthoDB" id="2377041at2759"/>
<comment type="caution">
    <text evidence="1">The sequence shown here is derived from an EMBL/GenBank/DDBJ whole genome shotgun (WGS) entry which is preliminary data.</text>
</comment>
<keyword evidence="2" id="KW-1185">Reference proteome</keyword>
<evidence type="ECO:0000313" key="1">
    <source>
        <dbReference type="EMBL" id="CAG8558586.1"/>
    </source>
</evidence>
<dbReference type="AlphaFoldDB" id="A0A9N9BC73"/>
<proteinExistence type="predicted"/>